<reference evidence="1" key="2">
    <citation type="submission" date="2020-02" db="EMBL/GenBank/DDBJ databases">
        <title>Identification and distribution of gene clusters putatively required for synthesis of sphingolipid metabolism inhibitors in phylogenetically diverse species of the filamentous fungus Fusarium.</title>
        <authorList>
            <person name="Kim H.-S."/>
            <person name="Busman M."/>
            <person name="Brown D.W."/>
            <person name="Divon H."/>
            <person name="Uhlig S."/>
            <person name="Proctor R.H."/>
        </authorList>
    </citation>
    <scope>NUCLEOTIDE SEQUENCE</scope>
    <source>
        <strain evidence="1">NRRL 25174</strain>
    </source>
</reference>
<dbReference type="OrthoDB" id="5103645at2759"/>
<organism evidence="1 2">
    <name type="scientific">Fusarium beomiforme</name>
    <dbReference type="NCBI Taxonomy" id="44412"/>
    <lineage>
        <taxon>Eukaryota</taxon>
        <taxon>Fungi</taxon>
        <taxon>Dikarya</taxon>
        <taxon>Ascomycota</taxon>
        <taxon>Pezizomycotina</taxon>
        <taxon>Sordariomycetes</taxon>
        <taxon>Hypocreomycetidae</taxon>
        <taxon>Hypocreales</taxon>
        <taxon>Nectriaceae</taxon>
        <taxon>Fusarium</taxon>
        <taxon>Fusarium burgessii species complex</taxon>
    </lineage>
</organism>
<evidence type="ECO:0000313" key="1">
    <source>
        <dbReference type="EMBL" id="KAF4331743.1"/>
    </source>
</evidence>
<gene>
    <name evidence="1" type="ORF">FBEOM_14490</name>
</gene>
<dbReference type="PANTHER" id="PTHR38886:SF1">
    <property type="entry name" value="NACHT-NTPASE AND P-LOOP NTPASES N-TERMINAL DOMAIN-CONTAINING PROTEIN"/>
    <property type="match status" value="1"/>
</dbReference>
<keyword evidence="2" id="KW-1185">Reference proteome</keyword>
<dbReference type="EMBL" id="PVQB02001449">
    <property type="protein sequence ID" value="KAF4331743.1"/>
    <property type="molecule type" value="Genomic_DNA"/>
</dbReference>
<comment type="caution">
    <text evidence="1">The sequence shown here is derived from an EMBL/GenBank/DDBJ whole genome shotgun (WGS) entry which is preliminary data.</text>
</comment>
<accession>A0A9P5A4F4</accession>
<dbReference type="Proteomes" id="UP000730481">
    <property type="component" value="Unassembled WGS sequence"/>
</dbReference>
<sequence>MLNPPLHLPSTFDLNYQFTPQSYELEGTMASPVSFGDVYTMAKIAYRLGRAFTKGRKSAPGEFREVENQLYALSTALEALKNAIDRGEIRYGPDIDLDNDPITIMLASCNETLSHLDDLIKKYGSLSSTGDEARTSKEPTFIRIGKRINRNWQTIQWTTEGGDIATLRSQLILHTNSLGLVLGAANNTRTAKMSNQVSKSAEILQDIYQWFLANLKNAEVTKTIVQPGTDAQEGHAVIYFNLQADGFVCHRAALKLADRSMGQSTTKQNNVFQCHCLQQGTPNDQHANQVSALALSPSSFPVRISGNPRSWIIYKMKNRDTHQLDNPMIRPLSLKSENPTAQ</sequence>
<proteinExistence type="predicted"/>
<evidence type="ECO:0000313" key="2">
    <source>
        <dbReference type="Proteomes" id="UP000730481"/>
    </source>
</evidence>
<protein>
    <submittedName>
        <fullName evidence="1">Uncharacterized protein</fullName>
    </submittedName>
</protein>
<reference evidence="1" key="1">
    <citation type="journal article" date="2017" name="Mycologia">
        <title>Fusarium algeriense, sp. nov., a novel toxigenic crown rot pathogen of durum wheat from Algeria is nested in the Fusarium burgessii species complex.</title>
        <authorList>
            <person name="Laraba I."/>
            <person name="Keddad A."/>
            <person name="Boureghda H."/>
            <person name="Abdallah N."/>
            <person name="Vaughan M.M."/>
            <person name="Proctor R.H."/>
            <person name="Busman M."/>
            <person name="O'Donnell K."/>
        </authorList>
    </citation>
    <scope>NUCLEOTIDE SEQUENCE</scope>
    <source>
        <strain evidence="1">NRRL 25174</strain>
    </source>
</reference>
<name>A0A9P5A4F4_9HYPO</name>
<dbReference type="PANTHER" id="PTHR38886">
    <property type="entry name" value="SESA DOMAIN-CONTAINING PROTEIN"/>
    <property type="match status" value="1"/>
</dbReference>
<dbReference type="AlphaFoldDB" id="A0A9P5A4F4"/>